<evidence type="ECO:0000256" key="1">
    <source>
        <dbReference type="ARBA" id="ARBA00022490"/>
    </source>
</evidence>
<dbReference type="PANTHER" id="PTHR39190">
    <property type="entry name" value="FLAGELLAR ASSEMBLY FACTOR FLIW"/>
    <property type="match status" value="1"/>
</dbReference>
<dbReference type="eggNOG" id="COG1699">
    <property type="taxonomic scope" value="Bacteria"/>
</dbReference>
<comment type="function">
    <text evidence="5">Acts as an anti-CsrA protein, binds CsrA and prevents it from repressing translation of its target genes, one of which is flagellin. Binds to flagellin and participates in the assembly of the flagellum.</text>
</comment>
<dbReference type="NCBIfam" id="NF009793">
    <property type="entry name" value="PRK13285.1-1"/>
    <property type="match status" value="1"/>
</dbReference>
<dbReference type="Pfam" id="PF02623">
    <property type="entry name" value="FliW"/>
    <property type="match status" value="1"/>
</dbReference>
<evidence type="ECO:0000256" key="4">
    <source>
        <dbReference type="ARBA" id="ARBA00023186"/>
    </source>
</evidence>
<keyword evidence="1 5" id="KW-0963">Cytoplasm</keyword>
<dbReference type="SUPFAM" id="SSF141457">
    <property type="entry name" value="BH3618-like"/>
    <property type="match status" value="1"/>
</dbReference>
<accession>L0KA06</accession>
<evidence type="ECO:0000313" key="6">
    <source>
        <dbReference type="EMBL" id="AGB42147.1"/>
    </source>
</evidence>
<protein>
    <recommendedName>
        <fullName evidence="5">Flagellar assembly factor FliW</fullName>
    </recommendedName>
</protein>
<dbReference type="Proteomes" id="UP000010880">
    <property type="component" value="Chromosome"/>
</dbReference>
<dbReference type="EMBL" id="CP003359">
    <property type="protein sequence ID" value="AGB42147.1"/>
    <property type="molecule type" value="Genomic_DNA"/>
</dbReference>
<reference evidence="7" key="1">
    <citation type="submission" date="2012-02" db="EMBL/GenBank/DDBJ databases">
        <title>The complete genome of Halobacteroides halobius DSM 5150.</title>
        <authorList>
            <person name="Lucas S."/>
            <person name="Copeland A."/>
            <person name="Lapidus A."/>
            <person name="Glavina del Rio T."/>
            <person name="Dalin E."/>
            <person name="Tice H."/>
            <person name="Bruce D."/>
            <person name="Goodwin L."/>
            <person name="Pitluck S."/>
            <person name="Peters L."/>
            <person name="Mikhailova N."/>
            <person name="Gu W."/>
            <person name="Kyrpides N."/>
            <person name="Mavromatis K."/>
            <person name="Ivanova N."/>
            <person name="Brettin T."/>
            <person name="Detter J.C."/>
            <person name="Han C."/>
            <person name="Larimer F."/>
            <person name="Land M."/>
            <person name="Hauser L."/>
            <person name="Markowitz V."/>
            <person name="Cheng J.-F."/>
            <person name="Hugenholtz P."/>
            <person name="Woyke T."/>
            <person name="Wu D."/>
            <person name="Tindall B."/>
            <person name="Pomrenke H."/>
            <person name="Brambilla E."/>
            <person name="Klenk H.-P."/>
            <person name="Eisen J.A."/>
        </authorList>
    </citation>
    <scope>NUCLEOTIDE SEQUENCE [LARGE SCALE GENOMIC DNA]</scope>
    <source>
        <strain evidence="7">ATCC 35273 / DSM 5150 / MD-1</strain>
    </source>
</reference>
<organism evidence="6 7">
    <name type="scientific">Halobacteroides halobius (strain ATCC 35273 / DSM 5150 / MD-1)</name>
    <dbReference type="NCBI Taxonomy" id="748449"/>
    <lineage>
        <taxon>Bacteria</taxon>
        <taxon>Bacillati</taxon>
        <taxon>Bacillota</taxon>
        <taxon>Clostridia</taxon>
        <taxon>Halanaerobiales</taxon>
        <taxon>Halobacteroidaceae</taxon>
        <taxon>Halobacteroides</taxon>
    </lineage>
</organism>
<gene>
    <name evidence="5" type="primary">fliW</name>
    <name evidence="6" type="ordered locus">Halha_2273</name>
</gene>
<name>L0KA06_HALHC</name>
<keyword evidence="2 5" id="KW-1005">Bacterial flagellum biogenesis</keyword>
<dbReference type="HAMAP" id="MF_01185">
    <property type="entry name" value="FliW"/>
    <property type="match status" value="1"/>
</dbReference>
<evidence type="ECO:0000256" key="5">
    <source>
        <dbReference type="HAMAP-Rule" id="MF_01185"/>
    </source>
</evidence>
<keyword evidence="3 5" id="KW-0810">Translation regulation</keyword>
<dbReference type="OrthoDB" id="9801235at2"/>
<dbReference type="PANTHER" id="PTHR39190:SF1">
    <property type="entry name" value="FLAGELLAR ASSEMBLY FACTOR FLIW"/>
    <property type="match status" value="1"/>
</dbReference>
<keyword evidence="4 5" id="KW-0143">Chaperone</keyword>
<dbReference type="HOGENOM" id="CLU_112356_0_2_9"/>
<comment type="subunit">
    <text evidence="5">Interacts with translational regulator CsrA and flagellin(s).</text>
</comment>
<dbReference type="STRING" id="748449.Halha_2273"/>
<evidence type="ECO:0000256" key="3">
    <source>
        <dbReference type="ARBA" id="ARBA00022845"/>
    </source>
</evidence>
<dbReference type="Gene3D" id="2.30.290.10">
    <property type="entry name" value="BH3618-like"/>
    <property type="match status" value="1"/>
</dbReference>
<keyword evidence="7" id="KW-1185">Reference proteome</keyword>
<proteinExistence type="inferred from homology"/>
<dbReference type="InterPro" id="IPR003775">
    <property type="entry name" value="Flagellar_assembly_factor_FliW"/>
</dbReference>
<dbReference type="GO" id="GO:0044780">
    <property type="term" value="P:bacterial-type flagellum assembly"/>
    <property type="evidence" value="ECO:0007669"/>
    <property type="project" value="UniProtKB-UniRule"/>
</dbReference>
<dbReference type="AlphaFoldDB" id="L0KA06"/>
<dbReference type="GO" id="GO:0005737">
    <property type="term" value="C:cytoplasm"/>
    <property type="evidence" value="ECO:0007669"/>
    <property type="project" value="UniProtKB-SubCell"/>
</dbReference>
<comment type="subcellular location">
    <subcellularLocation>
        <location evidence="5">Cytoplasm</location>
    </subcellularLocation>
</comment>
<evidence type="ECO:0000313" key="7">
    <source>
        <dbReference type="Proteomes" id="UP000010880"/>
    </source>
</evidence>
<dbReference type="RefSeq" id="WP_015327861.1">
    <property type="nucleotide sequence ID" value="NC_019978.1"/>
</dbReference>
<evidence type="ECO:0000256" key="2">
    <source>
        <dbReference type="ARBA" id="ARBA00022795"/>
    </source>
</evidence>
<dbReference type="KEGG" id="hhl:Halha_2273"/>
<sequence>MRIETTRFGEIEVSEEEIIIFHQGLYGFKDEKQFMLIEDQETDFFWLQAVHNPDLAFVVTEPWAFCQTYEFDLKESVKRELKINGQEDVLVINIVVVPDNPKEMTMNLKAPLVINKRERIGRQIILEDTSYPVKFKLFSDRDNRKVAGNKKVAGNG</sequence>
<comment type="similarity">
    <text evidence="5">Belongs to the FliW family.</text>
</comment>
<dbReference type="InterPro" id="IPR024046">
    <property type="entry name" value="Flagellar_assmbl_FliW_dom_sf"/>
</dbReference>
<dbReference type="GO" id="GO:0006417">
    <property type="term" value="P:regulation of translation"/>
    <property type="evidence" value="ECO:0007669"/>
    <property type="project" value="UniProtKB-KW"/>
</dbReference>